<dbReference type="NCBIfam" id="TIGR01635">
    <property type="entry name" value="tail_comp_S"/>
    <property type="match status" value="2"/>
</dbReference>
<accession>W1IN05</accession>
<proteinExistence type="predicted"/>
<gene>
    <name evidence="1" type="ORF">XCR1_1240011</name>
</gene>
<dbReference type="AlphaFoldDB" id="W1IN05"/>
<sequence length="209" mass="24189">MSMEDNALRSLDSALTALLSQLSPTSRKSLARDIARDLRKSQMHRIRAQRNPDGSRYTRRKAQVLTVQRGMKFIWRGETRHLKNWRSTQDKITGYDTGRKGLRTFYKTDIQRILEKKTDRINPQKGSKKARMFKKLATARYLRLSASDKEAVIFFVPKAAKIARVHQFGLKERLRGKNMEVKYPARQLLGLTADDIAHIGEQILAHLTR</sequence>
<evidence type="ECO:0000313" key="1">
    <source>
        <dbReference type="EMBL" id="CDL79819.1"/>
    </source>
</evidence>
<dbReference type="Pfam" id="PF05069">
    <property type="entry name" value="Phage_tail_S"/>
    <property type="match status" value="2"/>
</dbReference>
<name>W1IN05_9GAMM</name>
<reference evidence="1 2" key="1">
    <citation type="submission" date="2013-11" db="EMBL/GenBank/DDBJ databases">
        <title>Draft genome sequence and annotation of the entomopathogenic bacterium, Xenorhabdus cabanillasi strain JM26.</title>
        <authorList>
            <person name="Gualtieri M."/>
            <person name="Ogier J.C."/>
            <person name="Pages S."/>
            <person name="Givaudan A."/>
            <person name="Gaudriault S."/>
        </authorList>
    </citation>
    <scope>NUCLEOTIDE SEQUENCE [LARGE SCALE GENOMIC DNA]</scope>
    <source>
        <strain evidence="1 2">JM26</strain>
    </source>
</reference>
<dbReference type="InterPro" id="IPR006522">
    <property type="entry name" value="Phage_virion_morphogenesis"/>
</dbReference>
<comment type="caution">
    <text evidence="1">The sequence shown here is derived from an EMBL/GenBank/DDBJ whole genome shotgun (WGS) entry which is preliminary data.</text>
</comment>
<evidence type="ECO:0000313" key="2">
    <source>
        <dbReference type="Proteomes" id="UP000019197"/>
    </source>
</evidence>
<dbReference type="Proteomes" id="UP000019197">
    <property type="component" value="Unassembled WGS sequence"/>
</dbReference>
<organism evidence="1 2">
    <name type="scientific">Xenorhabdus cabanillasii JM26</name>
    <dbReference type="NCBI Taxonomy" id="1427517"/>
    <lineage>
        <taxon>Bacteria</taxon>
        <taxon>Pseudomonadati</taxon>
        <taxon>Pseudomonadota</taxon>
        <taxon>Gammaproteobacteria</taxon>
        <taxon>Enterobacterales</taxon>
        <taxon>Morganellaceae</taxon>
        <taxon>Xenorhabdus</taxon>
    </lineage>
</organism>
<protein>
    <submittedName>
        <fullName evidence="1">Phage tail protein S</fullName>
    </submittedName>
</protein>
<dbReference type="EMBL" id="CBXE010000029">
    <property type="protein sequence ID" value="CDL79819.1"/>
    <property type="molecule type" value="Genomic_DNA"/>
</dbReference>